<reference evidence="1 2" key="1">
    <citation type="submission" date="2014-07" db="EMBL/GenBank/DDBJ databases">
        <title>Genome Sequence of Rhodococcus opacus Strain R7, a Biodegrader of Mono- and Polycyclic Aromatic Hydrocarbons.</title>
        <authorList>
            <person name="Di Gennaro P."/>
            <person name="Zampolli J."/>
            <person name="Presti I."/>
            <person name="Cappelletti M."/>
            <person name="D'Ursi P."/>
            <person name="Orro A."/>
            <person name="Mezzelani A."/>
            <person name="Milanesi L."/>
        </authorList>
    </citation>
    <scope>NUCLEOTIDE SEQUENCE [LARGE SCALE GENOMIC DNA]</scope>
    <source>
        <strain evidence="1 2">R7</strain>
    </source>
</reference>
<dbReference type="EMBL" id="CP008947">
    <property type="protein sequence ID" value="AII07877.1"/>
    <property type="molecule type" value="Genomic_DNA"/>
</dbReference>
<gene>
    <name evidence="1" type="ORF">EP51_25855</name>
</gene>
<dbReference type="Proteomes" id="UP000028488">
    <property type="component" value="Chromosome"/>
</dbReference>
<protein>
    <recommendedName>
        <fullName evidence="3">Heme-binding protein</fullName>
    </recommendedName>
</protein>
<dbReference type="SUPFAM" id="SSF143744">
    <property type="entry name" value="GlcG-like"/>
    <property type="match status" value="1"/>
</dbReference>
<dbReference type="Pfam" id="PF03928">
    <property type="entry name" value="HbpS-like"/>
    <property type="match status" value="1"/>
</dbReference>
<accession>A0A076ERQ2</accession>
<dbReference type="Gene3D" id="3.30.450.150">
    <property type="entry name" value="Haem-degrading domain"/>
    <property type="match status" value="1"/>
</dbReference>
<name>A0A076ERQ2_RHOOP</name>
<sequence>MTLTASRAQLALDLARRHAATLDAAVAVSVVDDAGNLMCCSRTDGAAAELLESATRTALGAARRMSGTPDGRGVEPAPGVTVDCGVVPAWTPHPAGKPGAVGVLAVATSVSGAGPRIVETVIDEIHRFDERHRHNIS</sequence>
<dbReference type="AlphaFoldDB" id="A0A076ERQ2"/>
<evidence type="ECO:0000313" key="1">
    <source>
        <dbReference type="EMBL" id="AII07877.1"/>
    </source>
</evidence>
<organism evidence="1 2">
    <name type="scientific">Rhodococcus opacus</name>
    <name type="common">Nocardia opaca</name>
    <dbReference type="NCBI Taxonomy" id="37919"/>
    <lineage>
        <taxon>Bacteria</taxon>
        <taxon>Bacillati</taxon>
        <taxon>Actinomycetota</taxon>
        <taxon>Actinomycetes</taxon>
        <taxon>Mycobacteriales</taxon>
        <taxon>Nocardiaceae</taxon>
        <taxon>Rhodococcus</taxon>
    </lineage>
</organism>
<evidence type="ECO:0000313" key="2">
    <source>
        <dbReference type="Proteomes" id="UP000028488"/>
    </source>
</evidence>
<dbReference type="RefSeq" id="WP_128640763.1">
    <property type="nucleotide sequence ID" value="NZ_CP008947.1"/>
</dbReference>
<evidence type="ECO:0008006" key="3">
    <source>
        <dbReference type="Google" id="ProtNLM"/>
    </source>
</evidence>
<dbReference type="InterPro" id="IPR005624">
    <property type="entry name" value="PduO/GlcC-like"/>
</dbReference>
<proteinExistence type="predicted"/>
<dbReference type="InterPro" id="IPR038084">
    <property type="entry name" value="PduO/GlcC-like_sf"/>
</dbReference>